<evidence type="ECO:0000313" key="2">
    <source>
        <dbReference type="Proteomes" id="UP001352263"/>
    </source>
</evidence>
<evidence type="ECO:0000313" key="1">
    <source>
        <dbReference type="EMBL" id="MEC4721345.1"/>
    </source>
</evidence>
<comment type="caution">
    <text evidence="1">The sequence shown here is derived from an EMBL/GenBank/DDBJ whole genome shotgun (WGS) entry which is preliminary data.</text>
</comment>
<accession>A0ABU6JDE9</accession>
<dbReference type="Proteomes" id="UP001352263">
    <property type="component" value="Unassembled WGS sequence"/>
</dbReference>
<dbReference type="RefSeq" id="WP_326508051.1">
    <property type="nucleotide sequence ID" value="NZ_JAWIIV010000018.1"/>
</dbReference>
<reference evidence="1 2" key="1">
    <citation type="submission" date="2023-10" db="EMBL/GenBank/DDBJ databases">
        <title>Noviherbaspirillum sp. CPCC 100848 genome assembly.</title>
        <authorList>
            <person name="Li X.Y."/>
            <person name="Fang X.M."/>
        </authorList>
    </citation>
    <scope>NUCLEOTIDE SEQUENCE [LARGE SCALE GENOMIC DNA]</scope>
    <source>
        <strain evidence="1 2">CPCC 100848</strain>
    </source>
</reference>
<dbReference type="Pfam" id="PF03646">
    <property type="entry name" value="FlaG"/>
    <property type="match status" value="1"/>
</dbReference>
<protein>
    <submittedName>
        <fullName evidence="1">Flagellar protein FlaG</fullName>
    </submittedName>
</protein>
<keyword evidence="1" id="KW-0969">Cilium</keyword>
<keyword evidence="1" id="KW-0282">Flagellum</keyword>
<dbReference type="SUPFAM" id="SSF160214">
    <property type="entry name" value="FlaG-like"/>
    <property type="match status" value="1"/>
</dbReference>
<dbReference type="InterPro" id="IPR005186">
    <property type="entry name" value="FlaG"/>
</dbReference>
<keyword evidence="2" id="KW-1185">Reference proteome</keyword>
<dbReference type="Gene3D" id="3.30.160.170">
    <property type="entry name" value="FlaG-like"/>
    <property type="match status" value="1"/>
</dbReference>
<dbReference type="EMBL" id="JAWIIV010000018">
    <property type="protein sequence ID" value="MEC4721345.1"/>
    <property type="molecule type" value="Genomic_DNA"/>
</dbReference>
<keyword evidence="1" id="KW-0966">Cell projection</keyword>
<organism evidence="1 2">
    <name type="scientific">Noviherbaspirillum album</name>
    <dbReference type="NCBI Taxonomy" id="3080276"/>
    <lineage>
        <taxon>Bacteria</taxon>
        <taxon>Pseudomonadati</taxon>
        <taxon>Pseudomonadota</taxon>
        <taxon>Betaproteobacteria</taxon>
        <taxon>Burkholderiales</taxon>
        <taxon>Oxalobacteraceae</taxon>
        <taxon>Noviherbaspirillum</taxon>
    </lineage>
</organism>
<sequence>MDISAISNNPSGSARSENLVVADLAPPARGAAPVQTAIAVEQPNAIPDINQVSQALKSINKALEGMSQSLEFALDEDSQRTVVKILDRNTKEVIRQMPTEEALQISRTLNQSQGLLIRQKV</sequence>
<dbReference type="PANTHER" id="PTHR37166">
    <property type="entry name" value="PROTEIN FLAG"/>
    <property type="match status" value="1"/>
</dbReference>
<proteinExistence type="predicted"/>
<dbReference type="InterPro" id="IPR035924">
    <property type="entry name" value="FlaG-like_sf"/>
</dbReference>
<gene>
    <name evidence="1" type="ORF">RY831_19450</name>
</gene>
<dbReference type="PANTHER" id="PTHR37166:SF1">
    <property type="entry name" value="PROTEIN FLAG"/>
    <property type="match status" value="1"/>
</dbReference>
<name>A0ABU6JDE9_9BURK</name>